<dbReference type="GO" id="GO:0042286">
    <property type="term" value="F:glutamate-1-semialdehyde 2,1-aminomutase activity"/>
    <property type="evidence" value="ECO:0007669"/>
    <property type="project" value="UniProtKB-EC"/>
</dbReference>
<dbReference type="NCBIfam" id="NF000818">
    <property type="entry name" value="PRK00062.1"/>
    <property type="match status" value="1"/>
</dbReference>
<dbReference type="Proteomes" id="UP000831785">
    <property type="component" value="Chromosome"/>
</dbReference>
<dbReference type="InterPro" id="IPR005814">
    <property type="entry name" value="Aminotrans_3"/>
</dbReference>
<gene>
    <name evidence="7 8" type="primary">hemL</name>
    <name evidence="8" type="ORF">MUN80_14890</name>
</gene>
<dbReference type="InterPro" id="IPR049704">
    <property type="entry name" value="Aminotrans_3_PPA_site"/>
</dbReference>
<accession>A0ABY4F3A5</accession>
<keyword evidence="6 7" id="KW-0627">Porphyrin biosynthesis</keyword>
<dbReference type="RefSeq" id="WP_244714163.1">
    <property type="nucleotide sequence ID" value="NZ_CP095049.1"/>
</dbReference>
<dbReference type="CDD" id="cd00610">
    <property type="entry name" value="OAT_like"/>
    <property type="match status" value="1"/>
</dbReference>
<dbReference type="Gene3D" id="3.40.640.10">
    <property type="entry name" value="Type I PLP-dependent aspartate aminotransferase-like (Major domain)"/>
    <property type="match status" value="1"/>
</dbReference>
<evidence type="ECO:0000256" key="2">
    <source>
        <dbReference type="ARBA" id="ARBA00004819"/>
    </source>
</evidence>
<dbReference type="InterPro" id="IPR015422">
    <property type="entry name" value="PyrdxlP-dep_Trfase_small"/>
</dbReference>
<keyword evidence="7" id="KW-0963">Cytoplasm</keyword>
<dbReference type="PANTHER" id="PTHR43713:SF3">
    <property type="entry name" value="GLUTAMATE-1-SEMIALDEHYDE 2,1-AMINOMUTASE 1, CHLOROPLASTIC-RELATED"/>
    <property type="match status" value="1"/>
</dbReference>
<dbReference type="Gene3D" id="3.90.1150.10">
    <property type="entry name" value="Aspartate Aminotransferase, domain 1"/>
    <property type="match status" value="1"/>
</dbReference>
<comment type="similarity">
    <text evidence="3 7">Belongs to the class-III pyridoxal-phosphate-dependent aminotransferase family. HemL subfamily.</text>
</comment>
<dbReference type="EMBL" id="CP095049">
    <property type="protein sequence ID" value="UOQ51045.1"/>
    <property type="molecule type" value="Genomic_DNA"/>
</dbReference>
<comment type="subcellular location">
    <subcellularLocation>
        <location evidence="7">Cytoplasm</location>
    </subcellularLocation>
</comment>
<reference evidence="8 9" key="1">
    <citation type="submission" date="2022-04" db="EMBL/GenBank/DDBJ databases">
        <title>Hymenobacter sp. isolated from the air.</title>
        <authorList>
            <person name="Won M."/>
            <person name="Lee C.-M."/>
            <person name="Woen H.-Y."/>
            <person name="Kwon S.-W."/>
        </authorList>
    </citation>
    <scope>NUCLEOTIDE SEQUENCE [LARGE SCALE GENOMIC DNA]</scope>
    <source>
        <strain evidence="9">5116 S-27</strain>
    </source>
</reference>
<dbReference type="SUPFAM" id="SSF53383">
    <property type="entry name" value="PLP-dependent transferases"/>
    <property type="match status" value="1"/>
</dbReference>
<evidence type="ECO:0000256" key="6">
    <source>
        <dbReference type="ARBA" id="ARBA00023244"/>
    </source>
</evidence>
<proteinExistence type="inferred from homology"/>
<dbReference type="InterPro" id="IPR015424">
    <property type="entry name" value="PyrdxlP-dep_Trfase"/>
</dbReference>
<dbReference type="NCBIfam" id="TIGR00713">
    <property type="entry name" value="hemL"/>
    <property type="match status" value="1"/>
</dbReference>
<sequence length="441" mass="47305">MAQESALTTDLNLATSDALFTRAKDHIPGGVNSPVRAFRAVGGHPVFMQSAKGAWLTDVDGNRYMDFINSWGPMILGHAPDVVLNAVQDAIQGSLSFGAPTRREVEMAELIKKMVPSIEKVRLVNSGTEACMSAIRVARGYTGRNKIIKFEGCYHGHGDSFLIAAGSGALTLGTPDSPGVTEGVAQDTITVAYNDLAATRAAIEANQDQVAALILEPVVGNMGLVAPDQGYLQGLRELCTEYGIVLIFDEVMTGFRLARGGAQERYGITPDMTTLGKIIGGGMPVGAYGGRQDIMDCVAPAGKVYQAGTLSGNPIATAAGIAQLTYLQEHPELYTELERITTRIADGTRQIAAELGLNYTVNQVGSMFSVFFTDKPVHNLEDAKTSDTEAFGRYFRAMLNRGIYLAPAQYEALFVSTTITDELVDQYLTACRESMREAHGL</sequence>
<dbReference type="PANTHER" id="PTHR43713">
    <property type="entry name" value="GLUTAMATE-1-SEMIALDEHYDE 2,1-AMINOMUTASE"/>
    <property type="match status" value="1"/>
</dbReference>
<keyword evidence="4 7" id="KW-0663">Pyridoxal phosphate</keyword>
<evidence type="ECO:0000256" key="1">
    <source>
        <dbReference type="ARBA" id="ARBA00001933"/>
    </source>
</evidence>
<evidence type="ECO:0000256" key="7">
    <source>
        <dbReference type="HAMAP-Rule" id="MF_00375"/>
    </source>
</evidence>
<evidence type="ECO:0000313" key="9">
    <source>
        <dbReference type="Proteomes" id="UP000831785"/>
    </source>
</evidence>
<dbReference type="InterPro" id="IPR004639">
    <property type="entry name" value="4pyrrol_synth_GluAld_NH2Trfase"/>
</dbReference>
<dbReference type="HAMAP" id="MF_00375">
    <property type="entry name" value="HemL_aminotrans_3"/>
    <property type="match status" value="1"/>
</dbReference>
<comment type="pathway">
    <text evidence="2">Porphyrin-containing compound metabolism; protoporphyrin-IX biosynthesis; 5-aminolevulinate from L-glutamyl-tRNA(Glu): step 2/2.</text>
</comment>
<comment type="subunit">
    <text evidence="7">Homodimer.</text>
</comment>
<evidence type="ECO:0000256" key="4">
    <source>
        <dbReference type="ARBA" id="ARBA00022898"/>
    </source>
</evidence>
<comment type="catalytic activity">
    <reaction evidence="7">
        <text>(S)-4-amino-5-oxopentanoate = 5-aminolevulinate</text>
        <dbReference type="Rhea" id="RHEA:14265"/>
        <dbReference type="ChEBI" id="CHEBI:57501"/>
        <dbReference type="ChEBI" id="CHEBI:356416"/>
        <dbReference type="EC" id="5.4.3.8"/>
    </reaction>
</comment>
<dbReference type="EC" id="5.4.3.8" evidence="7"/>
<keyword evidence="9" id="KW-1185">Reference proteome</keyword>
<dbReference type="InterPro" id="IPR015421">
    <property type="entry name" value="PyrdxlP-dep_Trfase_major"/>
</dbReference>
<protein>
    <recommendedName>
        <fullName evidence="7">Glutamate-1-semialdehyde 2,1-aminomutase</fullName>
        <shortName evidence="7">GSA</shortName>
        <ecNumber evidence="7">5.4.3.8</ecNumber>
    </recommendedName>
    <alternativeName>
        <fullName evidence="7">Glutamate-1-semialdehyde aminotransferase</fullName>
        <shortName evidence="7">GSA-AT</shortName>
    </alternativeName>
</protein>
<dbReference type="Pfam" id="PF00202">
    <property type="entry name" value="Aminotran_3"/>
    <property type="match status" value="1"/>
</dbReference>
<organism evidence="8 9">
    <name type="scientific">Hymenobacter cellulosivorans</name>
    <dbReference type="NCBI Taxonomy" id="2932249"/>
    <lineage>
        <taxon>Bacteria</taxon>
        <taxon>Pseudomonadati</taxon>
        <taxon>Bacteroidota</taxon>
        <taxon>Cytophagia</taxon>
        <taxon>Cytophagales</taxon>
        <taxon>Hymenobacteraceae</taxon>
        <taxon>Hymenobacter</taxon>
    </lineage>
</organism>
<evidence type="ECO:0000256" key="5">
    <source>
        <dbReference type="ARBA" id="ARBA00023235"/>
    </source>
</evidence>
<dbReference type="PROSITE" id="PS00600">
    <property type="entry name" value="AA_TRANSFER_CLASS_3"/>
    <property type="match status" value="1"/>
</dbReference>
<evidence type="ECO:0000256" key="3">
    <source>
        <dbReference type="ARBA" id="ARBA00008981"/>
    </source>
</evidence>
<feature type="modified residue" description="N6-(pyridoxal phosphate)lysine" evidence="7">
    <location>
        <position position="277"/>
    </location>
</feature>
<keyword evidence="5 7" id="KW-0413">Isomerase</keyword>
<name>A0ABY4F3A5_9BACT</name>
<comment type="cofactor">
    <cofactor evidence="1 7">
        <name>pyridoxal 5'-phosphate</name>
        <dbReference type="ChEBI" id="CHEBI:597326"/>
    </cofactor>
</comment>
<evidence type="ECO:0000313" key="8">
    <source>
        <dbReference type="EMBL" id="UOQ51045.1"/>
    </source>
</evidence>